<proteinExistence type="predicted"/>
<dbReference type="AlphaFoldDB" id="E6U4F4"/>
<dbReference type="KEGG" id="eha:Ethha_2247"/>
<dbReference type="eggNOG" id="COG2508">
    <property type="taxonomic scope" value="Bacteria"/>
</dbReference>
<organism evidence="3 4">
    <name type="scientific">Ethanoligenens harbinense (strain DSM 18485 / JCM 12961 / CGMCC 1.5033 / YUAN-3)</name>
    <dbReference type="NCBI Taxonomy" id="663278"/>
    <lineage>
        <taxon>Bacteria</taxon>
        <taxon>Bacillati</taxon>
        <taxon>Bacillota</taxon>
        <taxon>Clostridia</taxon>
        <taxon>Eubacteriales</taxon>
        <taxon>Oscillospiraceae</taxon>
        <taxon>Ethanoligenens</taxon>
    </lineage>
</organism>
<keyword evidence="4" id="KW-1185">Reference proteome</keyword>
<protein>
    <submittedName>
        <fullName evidence="3">Transcriptional regulator, CdaR</fullName>
    </submittedName>
</protein>
<evidence type="ECO:0000259" key="1">
    <source>
        <dbReference type="Pfam" id="PF07905"/>
    </source>
</evidence>
<name>E6U4F4_ETHHY</name>
<dbReference type="Gene3D" id="1.10.10.2840">
    <property type="entry name" value="PucR C-terminal helix-turn-helix domain"/>
    <property type="match status" value="1"/>
</dbReference>
<gene>
    <name evidence="3" type="ordered locus">Ethha_2247</name>
</gene>
<dbReference type="PANTHER" id="PTHR33744">
    <property type="entry name" value="CARBOHYDRATE DIACID REGULATOR"/>
    <property type="match status" value="1"/>
</dbReference>
<dbReference type="Proteomes" id="UP000001551">
    <property type="component" value="Chromosome"/>
</dbReference>
<dbReference type="Pfam" id="PF07905">
    <property type="entry name" value="PucR"/>
    <property type="match status" value="1"/>
</dbReference>
<dbReference type="SUPFAM" id="SSF53822">
    <property type="entry name" value="Periplasmic binding protein-like I"/>
    <property type="match status" value="1"/>
</dbReference>
<reference evidence="3 4" key="1">
    <citation type="submission" date="2010-12" db="EMBL/GenBank/DDBJ databases">
        <title>Complete sequence of Ethanoligenens harbinense YUAN-3.</title>
        <authorList>
            <person name="Lucas S."/>
            <person name="Copeland A."/>
            <person name="Lapidus A."/>
            <person name="Cheng J.-F."/>
            <person name="Bruce D."/>
            <person name="Goodwin L."/>
            <person name="Pitluck S."/>
            <person name="Chertkov O."/>
            <person name="Misra M."/>
            <person name="Detter J.C."/>
            <person name="Han C."/>
            <person name="Tapia R."/>
            <person name="Land M."/>
            <person name="Hauser L."/>
            <person name="Jeffries C."/>
            <person name="Kyrpides N."/>
            <person name="Ivanova N."/>
            <person name="Mikhailova N."/>
            <person name="Wang A."/>
            <person name="Mouttaki H."/>
            <person name="He Z."/>
            <person name="Zhou J."/>
            <person name="Hemme C.L."/>
            <person name="Woyke T."/>
        </authorList>
    </citation>
    <scope>NUCLEOTIDE SEQUENCE [LARGE SCALE GENOMIC DNA]</scope>
    <source>
        <strain evidence="4">DSM 18485 / JCM 12961 / CGMCC 1.5033 / YUAN-3</strain>
    </source>
</reference>
<dbReference type="InterPro" id="IPR025736">
    <property type="entry name" value="PucR_C-HTH_dom"/>
</dbReference>
<dbReference type="STRING" id="663278.Ethha_2247"/>
<dbReference type="RefSeq" id="WP_013486109.1">
    <property type="nucleotide sequence ID" value="NC_014828.1"/>
</dbReference>
<evidence type="ECO:0000259" key="2">
    <source>
        <dbReference type="Pfam" id="PF13556"/>
    </source>
</evidence>
<feature type="domain" description="Purine catabolism PurC-like" evidence="1">
    <location>
        <begin position="6"/>
        <end position="126"/>
    </location>
</feature>
<dbReference type="InterPro" id="IPR028082">
    <property type="entry name" value="Peripla_BP_I"/>
</dbReference>
<accession>E6U4F4</accession>
<dbReference type="EMBL" id="CP002400">
    <property type="protein sequence ID" value="ADU27761.1"/>
    <property type="molecule type" value="Genomic_DNA"/>
</dbReference>
<dbReference type="InterPro" id="IPR012914">
    <property type="entry name" value="PucR_dom"/>
</dbReference>
<evidence type="ECO:0000313" key="4">
    <source>
        <dbReference type="Proteomes" id="UP000001551"/>
    </source>
</evidence>
<dbReference type="Pfam" id="PF13556">
    <property type="entry name" value="HTH_30"/>
    <property type="match status" value="1"/>
</dbReference>
<feature type="domain" description="PucR C-terminal helix-turn-helix" evidence="2">
    <location>
        <begin position="321"/>
        <end position="377"/>
    </location>
</feature>
<dbReference type="HOGENOM" id="CLU_017436_6_1_9"/>
<dbReference type="Gene3D" id="3.40.50.2300">
    <property type="match status" value="1"/>
</dbReference>
<sequence length="382" mass="43887">MICVEELLQLSAFRNFTLLAGSAGLKRSVSDVVILEYESERGNYEVFNEGDFVLTSLFFADGHPEKIAPAIRNLIRRGVSGIAIKSVYYREAPPEVKTLMDQAGVPIFTFSNTYMEDIIIAVNDYIRSRNQYALFEKKVQELLNTLLPERVLEIAREIDPHFLPYVTSLYLDPLDNNKESQILRSLNRLNYRRSRLESARNSLFIKFGQGVLLLNQYAEKPAESARKSIRRLLADLEIDSSAYRIGLCDAIYPLEQLDLCIRRSLYACRGAKLQHRALLSYNDLGMYRLLFPLENSHSARTCYEAMLEQIVSYDASYHTKLMQTAESYVEHGGDIAAVSKSLFQHPNTVRYRLQKIKTILDSPDDYEFQVILYLLIRLKGLH</sequence>
<dbReference type="PANTHER" id="PTHR33744:SF1">
    <property type="entry name" value="DNA-BINDING TRANSCRIPTIONAL ACTIVATOR ADER"/>
    <property type="match status" value="1"/>
</dbReference>
<dbReference type="InterPro" id="IPR042070">
    <property type="entry name" value="PucR_C-HTH_sf"/>
</dbReference>
<evidence type="ECO:0000313" key="3">
    <source>
        <dbReference type="EMBL" id="ADU27761.1"/>
    </source>
</evidence>
<dbReference type="InterPro" id="IPR051448">
    <property type="entry name" value="CdaR-like_regulators"/>
</dbReference>